<proteinExistence type="predicted"/>
<dbReference type="eggNOG" id="COG4274">
    <property type="taxonomic scope" value="Bacteria"/>
</dbReference>
<dbReference type="AlphaFoldDB" id="I3XBC1"/>
<dbReference type="PATRIC" id="fig|1185652.3.peg.4807"/>
<dbReference type="KEGG" id="sfd:USDA257_c46400"/>
<dbReference type="Proteomes" id="UP000006180">
    <property type="component" value="Chromosome"/>
</dbReference>
<gene>
    <name evidence="1" type="ORF">USDA257_c46400</name>
</gene>
<dbReference type="EMBL" id="CP003563">
    <property type="protein sequence ID" value="AFL53177.1"/>
    <property type="molecule type" value="Genomic_DNA"/>
</dbReference>
<name>I3XBC1_SINF2</name>
<dbReference type="HOGENOM" id="CLU_155227_2_0_5"/>
<evidence type="ECO:0000313" key="1">
    <source>
        <dbReference type="EMBL" id="AFL53177.1"/>
    </source>
</evidence>
<evidence type="ECO:0008006" key="3">
    <source>
        <dbReference type="Google" id="ProtNLM"/>
    </source>
</evidence>
<sequence length="104" mass="11644">MFCGRCEMTTYVVLLNWTDQGIKSVRESPKRLDAARKVLEEMGGSFKDFYLTMGEYDMVAICEAPDDAIAARFSLTLGTYGNVRTRTLKAFPEAAYRELIGTLG</sequence>
<protein>
    <recommendedName>
        <fullName evidence="3">GYD family protein</fullName>
    </recommendedName>
</protein>
<accession>I3XBC1</accession>
<dbReference type="STRING" id="1185652.USDA257_c46400"/>
<organism evidence="1 2">
    <name type="scientific">Sinorhizobium fredii (strain USDA 257)</name>
    <dbReference type="NCBI Taxonomy" id="1185652"/>
    <lineage>
        <taxon>Bacteria</taxon>
        <taxon>Pseudomonadati</taxon>
        <taxon>Pseudomonadota</taxon>
        <taxon>Alphaproteobacteria</taxon>
        <taxon>Hyphomicrobiales</taxon>
        <taxon>Rhizobiaceae</taxon>
        <taxon>Sinorhizobium/Ensifer group</taxon>
        <taxon>Sinorhizobium</taxon>
    </lineage>
</organism>
<evidence type="ECO:0000313" key="2">
    <source>
        <dbReference type="Proteomes" id="UP000006180"/>
    </source>
</evidence>
<dbReference type="InterPro" id="IPR014845">
    <property type="entry name" value="GYD/TTHA1554"/>
</dbReference>
<reference evidence="1 2" key="1">
    <citation type="journal article" date="2012" name="J. Bacteriol.">
        <title>Complete genome sequence of the broad-host-range strain Sinorhizobium fredii USDA257.</title>
        <authorList>
            <person name="Schuldes J."/>
            <person name="Rodriguez Orbegoso M."/>
            <person name="Schmeisser C."/>
            <person name="Krishnan H.B."/>
            <person name="Daniel R."/>
            <person name="Streit W.R."/>
        </authorList>
    </citation>
    <scope>NUCLEOTIDE SEQUENCE [LARGE SCALE GENOMIC DNA]</scope>
    <source>
        <strain evidence="1 2">USDA 257</strain>
    </source>
</reference>
<dbReference type="Pfam" id="PF08734">
    <property type="entry name" value="GYD"/>
    <property type="match status" value="1"/>
</dbReference>